<feature type="compositionally biased region" description="Basic and acidic residues" evidence="1">
    <location>
        <begin position="123"/>
        <end position="138"/>
    </location>
</feature>
<protein>
    <submittedName>
        <fullName evidence="2">Uncharacterized protein</fullName>
    </submittedName>
</protein>
<proteinExistence type="predicted"/>
<dbReference type="Proteomes" id="UP001337655">
    <property type="component" value="Unassembled WGS sequence"/>
</dbReference>
<feature type="compositionally biased region" description="Pro residues" evidence="1">
    <location>
        <begin position="80"/>
        <end position="92"/>
    </location>
</feature>
<accession>A0AAV9P6E6</accession>
<feature type="region of interest" description="Disordered" evidence="1">
    <location>
        <begin position="80"/>
        <end position="138"/>
    </location>
</feature>
<organism evidence="2 3">
    <name type="scientific">Saxophila tyrrhenica</name>
    <dbReference type="NCBI Taxonomy" id="1690608"/>
    <lineage>
        <taxon>Eukaryota</taxon>
        <taxon>Fungi</taxon>
        <taxon>Dikarya</taxon>
        <taxon>Ascomycota</taxon>
        <taxon>Pezizomycotina</taxon>
        <taxon>Dothideomycetes</taxon>
        <taxon>Dothideomycetidae</taxon>
        <taxon>Mycosphaerellales</taxon>
        <taxon>Extremaceae</taxon>
        <taxon>Saxophila</taxon>
    </lineage>
</organism>
<evidence type="ECO:0000313" key="3">
    <source>
        <dbReference type="Proteomes" id="UP001337655"/>
    </source>
</evidence>
<feature type="compositionally biased region" description="Basic and acidic residues" evidence="1">
    <location>
        <begin position="97"/>
        <end position="106"/>
    </location>
</feature>
<evidence type="ECO:0000256" key="1">
    <source>
        <dbReference type="SAM" id="MobiDB-lite"/>
    </source>
</evidence>
<evidence type="ECO:0000313" key="2">
    <source>
        <dbReference type="EMBL" id="KAK5168614.1"/>
    </source>
</evidence>
<feature type="compositionally biased region" description="Acidic residues" evidence="1">
    <location>
        <begin position="107"/>
        <end position="122"/>
    </location>
</feature>
<keyword evidence="3" id="KW-1185">Reference proteome</keyword>
<comment type="caution">
    <text evidence="2">The sequence shown here is derived from an EMBL/GenBank/DDBJ whole genome shotgun (WGS) entry which is preliminary data.</text>
</comment>
<name>A0AAV9P6E6_9PEZI</name>
<dbReference type="RefSeq" id="XP_064658080.1">
    <property type="nucleotide sequence ID" value="XM_064803165.1"/>
</dbReference>
<reference evidence="2 3" key="1">
    <citation type="submission" date="2023-08" db="EMBL/GenBank/DDBJ databases">
        <title>Black Yeasts Isolated from many extreme environments.</title>
        <authorList>
            <person name="Coleine C."/>
            <person name="Stajich J.E."/>
            <person name="Selbmann L."/>
        </authorList>
    </citation>
    <scope>NUCLEOTIDE SEQUENCE [LARGE SCALE GENOMIC DNA]</scope>
    <source>
        <strain evidence="2 3">CCFEE 5935</strain>
    </source>
</reference>
<gene>
    <name evidence="2" type="ORF">LTR77_005923</name>
</gene>
<sequence>MFFYMPGLGWQGWVQQPNVNPHPPPGYAPYPQHAPPPYHQPCAPQQYTPQQYVPQYAPRKGAVYVEGPIPIARLYSPPPEYGRVSPPPPPLAPAAVPEKEKESKEDEEKEEQPAEEGGPEQEIEVKEKKKQERAPVARLPKLEKHTNYLFDKEHTMVHVFNKAAPVWMEKYRKERLKFRMFKVSVNFTVKMIIENVLRTAGDSCNAWAVSEAYERGGGGWDKGSTVLYDSEKAKGTLKTMGWSWKRGQVLPPVWLVVHKVDF</sequence>
<dbReference type="AlphaFoldDB" id="A0AAV9P6E6"/>
<dbReference type="EMBL" id="JAVRRT010000009">
    <property type="protein sequence ID" value="KAK5168614.1"/>
    <property type="molecule type" value="Genomic_DNA"/>
</dbReference>
<dbReference type="GeneID" id="89927263"/>